<dbReference type="InterPro" id="IPR009091">
    <property type="entry name" value="RCC1/BLIP-II"/>
</dbReference>
<dbReference type="FunFam" id="1.10.340.70:FF:000001">
    <property type="entry name" value="Retrovirus-related Pol polyprotein from transposon gypsy-like Protein"/>
    <property type="match status" value="1"/>
</dbReference>
<keyword evidence="2" id="KW-0645">Protease</keyword>
<feature type="repeat" description="RCC1" evidence="10">
    <location>
        <begin position="1772"/>
        <end position="1836"/>
    </location>
</feature>
<keyword evidence="15" id="KW-1185">Reference proteome</keyword>
<evidence type="ECO:0000259" key="13">
    <source>
        <dbReference type="PROSITE" id="PS50994"/>
    </source>
</evidence>
<dbReference type="InterPro" id="IPR054465">
    <property type="entry name" value="Integrase_p58-like_C"/>
</dbReference>
<dbReference type="InterPro" id="IPR000408">
    <property type="entry name" value="Reg_chr_condens"/>
</dbReference>
<dbReference type="GO" id="GO:0008582">
    <property type="term" value="P:regulation of synaptic assembly at neuromuscular junction"/>
    <property type="evidence" value="ECO:0007669"/>
    <property type="project" value="TreeGrafter"/>
</dbReference>
<evidence type="ECO:0000256" key="4">
    <source>
        <dbReference type="ARBA" id="ARBA00022695"/>
    </source>
</evidence>
<feature type="compositionally biased region" description="Basic residues" evidence="11">
    <location>
        <begin position="573"/>
        <end position="584"/>
    </location>
</feature>
<dbReference type="GO" id="GO:0008233">
    <property type="term" value="F:peptidase activity"/>
    <property type="evidence" value="ECO:0007669"/>
    <property type="project" value="UniProtKB-KW"/>
</dbReference>
<protein>
    <recommendedName>
        <fullName evidence="1">RNA-directed DNA polymerase</fullName>
        <ecNumber evidence="1">2.7.7.49</ecNumber>
    </recommendedName>
</protein>
<dbReference type="InterPro" id="IPR041588">
    <property type="entry name" value="Integrase_H2C2"/>
</dbReference>
<dbReference type="Gene3D" id="2.60.120.820">
    <property type="entry name" value="PHR domain"/>
    <property type="match status" value="2"/>
</dbReference>
<dbReference type="SUPFAM" id="SSF50985">
    <property type="entry name" value="RCC1/BLIP-II"/>
    <property type="match status" value="2"/>
</dbReference>
<dbReference type="GO" id="GO:0005886">
    <property type="term" value="C:plasma membrane"/>
    <property type="evidence" value="ECO:0007669"/>
    <property type="project" value="TreeGrafter"/>
</dbReference>
<dbReference type="SUPFAM" id="SSF53098">
    <property type="entry name" value="Ribonuclease H-like"/>
    <property type="match status" value="1"/>
</dbReference>
<evidence type="ECO:0000256" key="9">
    <source>
        <dbReference type="ARBA" id="ARBA00022918"/>
    </source>
</evidence>
<dbReference type="InterPro" id="IPR036397">
    <property type="entry name" value="RNaseH_sf"/>
</dbReference>
<accession>A0AAV1L137</accession>
<dbReference type="GO" id="GO:0006508">
    <property type="term" value="P:proteolysis"/>
    <property type="evidence" value="ECO:0007669"/>
    <property type="project" value="UniProtKB-KW"/>
</dbReference>
<dbReference type="Gene3D" id="3.10.10.10">
    <property type="entry name" value="HIV Type 1 Reverse Transcriptase, subunit A, domain 1"/>
    <property type="match status" value="1"/>
</dbReference>
<evidence type="ECO:0000256" key="6">
    <source>
        <dbReference type="ARBA" id="ARBA00022759"/>
    </source>
</evidence>
<dbReference type="GO" id="GO:0003964">
    <property type="term" value="F:RNA-directed DNA polymerase activity"/>
    <property type="evidence" value="ECO:0007669"/>
    <property type="project" value="UniProtKB-KW"/>
</dbReference>
<dbReference type="InterPro" id="IPR000477">
    <property type="entry name" value="RT_dom"/>
</dbReference>
<reference evidence="14 15" key="1">
    <citation type="submission" date="2023-11" db="EMBL/GenBank/DDBJ databases">
        <authorList>
            <person name="Hedman E."/>
            <person name="Englund M."/>
            <person name="Stromberg M."/>
            <person name="Nyberg Akerstrom W."/>
            <person name="Nylinder S."/>
            <person name="Jareborg N."/>
            <person name="Kallberg Y."/>
            <person name="Kronander E."/>
        </authorList>
    </citation>
    <scope>NUCLEOTIDE SEQUENCE [LARGE SCALE GENOMIC DNA]</scope>
</reference>
<dbReference type="Pfam" id="PF08005">
    <property type="entry name" value="PHR"/>
    <property type="match status" value="2"/>
</dbReference>
<dbReference type="CDD" id="cd09274">
    <property type="entry name" value="RNase_HI_RT_Ty3"/>
    <property type="match status" value="1"/>
</dbReference>
<dbReference type="GO" id="GO:0015074">
    <property type="term" value="P:DNA integration"/>
    <property type="evidence" value="ECO:0007669"/>
    <property type="project" value="InterPro"/>
</dbReference>
<dbReference type="EMBL" id="CAVLGL010000082">
    <property type="protein sequence ID" value="CAK1588087.1"/>
    <property type="molecule type" value="Genomic_DNA"/>
</dbReference>
<evidence type="ECO:0000313" key="14">
    <source>
        <dbReference type="EMBL" id="CAK1588087.1"/>
    </source>
</evidence>
<keyword evidence="3" id="KW-0808">Transferase</keyword>
<evidence type="ECO:0000256" key="8">
    <source>
        <dbReference type="ARBA" id="ARBA00022801"/>
    </source>
</evidence>
<feature type="region of interest" description="Disordered" evidence="11">
    <location>
        <begin position="563"/>
        <end position="584"/>
    </location>
</feature>
<feature type="compositionally biased region" description="Acidic residues" evidence="11">
    <location>
        <begin position="2928"/>
        <end position="2941"/>
    </location>
</feature>
<dbReference type="FunFam" id="3.30.420.10:FF:000032">
    <property type="entry name" value="Retrovirus-related Pol polyprotein from transposon 297-like Protein"/>
    <property type="match status" value="1"/>
</dbReference>
<dbReference type="CDD" id="cd01647">
    <property type="entry name" value="RT_LTR"/>
    <property type="match status" value="1"/>
</dbReference>
<feature type="region of interest" description="Disordered" evidence="11">
    <location>
        <begin position="2925"/>
        <end position="2946"/>
    </location>
</feature>
<feature type="domain" description="Reverse transcriptase" evidence="12">
    <location>
        <begin position="806"/>
        <end position="985"/>
    </location>
</feature>
<evidence type="ECO:0000256" key="1">
    <source>
        <dbReference type="ARBA" id="ARBA00012493"/>
    </source>
</evidence>
<keyword evidence="5" id="KW-0540">Nuclease</keyword>
<dbReference type="InterPro" id="IPR043502">
    <property type="entry name" value="DNA/RNA_pol_sf"/>
</dbReference>
<dbReference type="InterPro" id="IPR012337">
    <property type="entry name" value="RNaseH-like_sf"/>
</dbReference>
<dbReference type="Pfam" id="PF17917">
    <property type="entry name" value="RT_RNaseH"/>
    <property type="match status" value="1"/>
</dbReference>
<name>A0AAV1L137_9NEOP</name>
<feature type="repeat" description="RCC1" evidence="10">
    <location>
        <begin position="1723"/>
        <end position="1771"/>
    </location>
</feature>
<keyword evidence="4" id="KW-0548">Nucleotidyltransferase</keyword>
<evidence type="ECO:0000256" key="7">
    <source>
        <dbReference type="ARBA" id="ARBA00022786"/>
    </source>
</evidence>
<dbReference type="Proteomes" id="UP001314205">
    <property type="component" value="Unassembled WGS sequence"/>
</dbReference>
<dbReference type="GO" id="GO:0007411">
    <property type="term" value="P:axon guidance"/>
    <property type="evidence" value="ECO:0007669"/>
    <property type="project" value="TreeGrafter"/>
</dbReference>
<dbReference type="PROSITE" id="PS50994">
    <property type="entry name" value="INTEGRASE"/>
    <property type="match status" value="1"/>
</dbReference>
<keyword evidence="6" id="KW-0255">Endonuclease</keyword>
<dbReference type="Pfam" id="PF00665">
    <property type="entry name" value="rve"/>
    <property type="match status" value="1"/>
</dbReference>
<comment type="caution">
    <text evidence="14">The sequence shown here is derived from an EMBL/GenBank/DDBJ whole genome shotgun (WGS) entry which is preliminary data.</text>
</comment>
<feature type="repeat" description="RCC1" evidence="10">
    <location>
        <begin position="1673"/>
        <end position="1722"/>
    </location>
</feature>
<evidence type="ECO:0000259" key="12">
    <source>
        <dbReference type="PROSITE" id="PS50878"/>
    </source>
</evidence>
<dbReference type="Gene3D" id="2.130.10.30">
    <property type="entry name" value="Regulator of chromosome condensation 1/beta-lactamase-inhibitor protein II"/>
    <property type="match status" value="2"/>
</dbReference>
<organism evidence="14 15">
    <name type="scientific">Parnassius mnemosyne</name>
    <name type="common">clouded apollo</name>
    <dbReference type="NCBI Taxonomy" id="213953"/>
    <lineage>
        <taxon>Eukaryota</taxon>
        <taxon>Metazoa</taxon>
        <taxon>Ecdysozoa</taxon>
        <taxon>Arthropoda</taxon>
        <taxon>Hexapoda</taxon>
        <taxon>Insecta</taxon>
        <taxon>Pterygota</taxon>
        <taxon>Neoptera</taxon>
        <taxon>Endopterygota</taxon>
        <taxon>Lepidoptera</taxon>
        <taxon>Glossata</taxon>
        <taxon>Ditrysia</taxon>
        <taxon>Papilionoidea</taxon>
        <taxon>Papilionidae</taxon>
        <taxon>Parnassiinae</taxon>
        <taxon>Parnassini</taxon>
        <taxon>Parnassius</taxon>
        <taxon>Driopa</taxon>
    </lineage>
</organism>
<dbReference type="Pfam" id="PF13540">
    <property type="entry name" value="RCC1_2"/>
    <property type="match status" value="3"/>
</dbReference>
<evidence type="ECO:0000256" key="10">
    <source>
        <dbReference type="PROSITE-ProRule" id="PRU00235"/>
    </source>
</evidence>
<evidence type="ECO:0000256" key="5">
    <source>
        <dbReference type="ARBA" id="ARBA00022722"/>
    </source>
</evidence>
<feature type="compositionally biased region" description="Basic and acidic residues" evidence="11">
    <location>
        <begin position="2440"/>
        <end position="2450"/>
    </location>
</feature>
<sequence length="3103" mass="348046">MNSKLQKPELSCMEPENYRKYFRALCWMAKRKVDKKSQKRPGKKEKLRRIKAVGTVSSCISPVLLRNPSPFTVYATVRKLVLSRWRQLSSSYTEGSDDSDNEGASCSHQPVPKVPKITGIGLRMVFSLISQARFSDAPFCEHSLKALLDVLQGHTPEEMAHEPYEMISNLHSMLVEIASGSGPTGKTETPTSITALSSSCLISLSVARGEAELILNAVASLIMTSPTLSEQYMQIPTNLTTLQRSVQSVILGASVRNQWINFGVPHQSLVSSFPVDLPSLMTSGPGELVVRSLASDGCFLYVYTSKGLLKIGSGYGSSIRQHVYLYKPDFFAGDRHGWLGYCKNKLYVRIGRKKPEVYEVDRETLEVKGVLKLDPGNSGPTESKSAVFTDGNQLGLVLLTAYDNLSIKMYDMTSLPERVENTPITLSSRKDLNVHLLRRKTLALGRAPFEDGMSRRSTELDTPIAMQFDDNDEDPLMSICAGQDFGLLTTATGKVYYTGKGTSLGYKVASPHTGRWTLMKETLFNRNEPNVKKCKVIQVAVGHEGVHAILVLDNGSALFTGIARRGEDGDSNKHRRNPKPTRPRKITKIDGHFVVYAACNYGSTALVTRQGLLFMFGKDTQHCDSSGVVTGLRHERVIQVALGKAHAVALTNLGQVYTFGINNKSQCGREFGYTKERMCPRRTNKDDVRVCEGAHKWLTDYCRICTVCRQCTGFAANCRCAAMPNRVPGETCGCGEGDSGCTVCGICRKCAEASTSTRLEKTEMFEDLDASHSEAKSGQELPIRQRPRRLPVAREKEVETMIEGMVKDGVIEPSSSPWCSPVVLVKKKDGSMRFCVDYRRLNDITKKDSYPLPRIDDTLDMLTGVKWFSTLDLKSGYWQVEIDPKDKEKTAFSTGKGLWQFKVMPFGLCNAPATFERLMELVLTGLIGDACLVYLDDIIIVGRTFEEHLQNLERVLMKIQSANLKLSPKKCSLFKRQVSFLGYVVSEEGIRTDPEKIAAVKEWPVPKDKTQVRAFLGLCSYYRRFVKNFADIAKPLHKLTEEKRQFCWDESCDIAFQELKNRLCKTPILGYPDAGKEFIVDTDASDIGLGGVLSQRNGDQEIVIAYFSKSLSKPERNYCVTRRELLAVVKSLQHFSKYLLGRKFHLRTDHAALKWLLQFKNPEGQVARWIELLQEYDFVIEHRSGKSHGNADALSRRPCPEDCKHCTRQEGKEVVSVRMLRTDQLSNEWKDSLQHAQQEDSDIKPILEWMKASAPKPKWSDVSAMSSTTKSYWAQWDSLLIQDGVLCRKWENGRGDRCHLQMVVPKAKVPDILQLYHSGCSGGHLGVKRTLLKIRERFYWVHCRDDVEDWCRKCTSCAAVKGPQIRSRGALKLYNVGAPWERIAIDVAGPFPETESGNKYFMVVMDYFTKWPEVFAIPNQEASTVADKLVHEVFCRFGVPLEIHSDQGRNFESQIFQETCRVMGTQKTRTTSYHPQSDGMVERFNQTLERYLAKVVEKRQRDWDRHIQPFLLSYRSAVHESTSVTPAFANFGRELRLPADLITGIPPDAPRSITDYANDLRNKMNDIYEHVRQTGQQTSEKMKTRYDRKMNNKGFDEGSLVWLHNPVRSKGKSPKLQAKWDGPYRIVTRINDVTYRIQKGAREQNRLTDIDNYMTLFVDADCAKASAFEGPSSMLASVGAECDREAGAKVSSVPPARVAVPGGHRVVAVACGLHHSALLTEHGEVLTFGSNQMGQLGAGDVAAHHRIVRVRVPRASAVAAGSNHTAVLTRDGELFTFGCYQKGSLGRPRIEDPDRPERSGLWYATPGRVARLGHRHTCKAVWVSASGDQTFVQVSQSLIKTDTLFSSTITANNNSIVILPNRPEHTFKCITINKVDGACNAWTRSEQVDFVNTLTCLDPLYDVLWCYQPQMRVMKCYNILAFNANKLQRCFNDPDFNIDPDFEYPNYGIMRRLDEFKDLETFETCHSKEERAPENLALTNMSVLNQDLAIPYVPECSVTRMHAALHLLGCLDSLTYAHDNNITVTECKQESSTAPVAPVMEDFLTVNRFESHGGGWGYSGQSVEAIRFMCDTDVVLGGYGLFGGRGDYTAKIKLFDIGPDGGDQEGDGDLLAESEEIVYECAPRDRFPVLFDNPVSLTANRWYVAWACVNGPSSDCGSSGQAMVINDEVGFHFKTSKKSNNGTDVNAGQIPCLLYNVVSTDHALPIRAVEVYEPVILLSKNVSRKVTVTCFKSLITLMQWSWKSFRDTIIETNGLVPINYQKLTMMKHQKRLVYVIRACLRLVKSYINEIYPQNNKRRNSHEYMSYFEAIGDVRNFIQQILAEPTPTCAMLPRRPGKSKVHRVCLVQFALELTNSILKEAHDTVTSCFHAFFPTPTLKWNYLCSLLFHVRDGKVPTAYVRELTSTCAAMCASRSLLDVLQYIVPVTQSCLIAEEGRRADRPDSKVLKDVPSKSATVPRSSHPLKPPPIPPRTNNRELQRLQDPSNTRSNHTDWHLMDVVPRLLDIILIPIKQQMMTRQCGKPHDHGEIAQQDRLSEFCCKLVARIVAELSYSTTEIREDPDSKSVKHLITPSRFIRVNQSRAWNTGNGSPDAICFTVDRPGIMLVGACVYGGLGYYEYTLELLHDIRTNTEEPKPSHCWISVEVIHGTFAGADCQHDMVPIKFERPALLKEEYRYALRLCNHGGRTVNGDCGLPSVKGPDGTTFHFASCSLSFNGSTLARGQIPCLIYYGTNSLTNAPESSDAIASTLRSMTLRVSSMVLERETELLCSLRNELTEEDLRRNAAVLQNSPAVNTLLPYTLANLEGLDDAKTAVKLLEMIHKILPHVTAINLLLPTAEEPITNNTHYYTWVESDHPYKQATVTNMRVLFPSTVSWVVLEMDPRSITAQPEDTLTIFAAAGTPKQKCQCTRETRISESPFRKRLVQLTSEEGEPEELSDEGDSESTCTHHNRSYISVLPRLANVISEYPQNAFVVPGNEVIFSLETASDYLSDYSKTDNRYGFRCLCVGYEDSPFTTQRQGLHLLEMELVYAGAACASRLLAPDLELPSMSLMTLTDIQILTMWGNPQEGDPPVDNTELYFIHRGLELSSPPTIHQVLDGQSLPR</sequence>
<dbReference type="SUPFAM" id="SSF56672">
    <property type="entry name" value="DNA/RNA polymerases"/>
    <property type="match status" value="1"/>
</dbReference>
<keyword evidence="9" id="KW-0695">RNA-directed DNA polymerase</keyword>
<dbReference type="GO" id="GO:0003676">
    <property type="term" value="F:nucleic acid binding"/>
    <property type="evidence" value="ECO:0007669"/>
    <property type="project" value="InterPro"/>
</dbReference>
<proteinExistence type="predicted"/>
<dbReference type="Pfam" id="PF22938">
    <property type="entry name" value="Integrase_p58_C"/>
    <property type="match status" value="1"/>
</dbReference>
<dbReference type="PROSITE" id="PS00626">
    <property type="entry name" value="RCC1_2"/>
    <property type="match status" value="2"/>
</dbReference>
<dbReference type="InterPro" id="IPR012983">
    <property type="entry name" value="PHR"/>
</dbReference>
<dbReference type="Gene3D" id="3.10.20.370">
    <property type="match status" value="1"/>
</dbReference>
<evidence type="ECO:0000256" key="3">
    <source>
        <dbReference type="ARBA" id="ARBA00022679"/>
    </source>
</evidence>
<keyword evidence="7" id="KW-0833">Ubl conjugation pathway</keyword>
<dbReference type="Pfam" id="PF00078">
    <property type="entry name" value="RVT_1"/>
    <property type="match status" value="1"/>
</dbReference>
<dbReference type="PROSITE" id="PS50012">
    <property type="entry name" value="RCC1_3"/>
    <property type="match status" value="3"/>
</dbReference>
<dbReference type="FunFam" id="3.30.70.270:FF:000020">
    <property type="entry name" value="Transposon Tf2-6 polyprotein-like Protein"/>
    <property type="match status" value="1"/>
</dbReference>
<dbReference type="GO" id="GO:0061630">
    <property type="term" value="F:ubiquitin protein ligase activity"/>
    <property type="evidence" value="ECO:0007669"/>
    <property type="project" value="TreeGrafter"/>
</dbReference>
<dbReference type="PANTHER" id="PTHR45943:SF1">
    <property type="entry name" value="E3 UBIQUITIN-PROTEIN LIGASE MYCBP2"/>
    <property type="match status" value="1"/>
</dbReference>
<feature type="domain" description="Integrase catalytic" evidence="13">
    <location>
        <begin position="1375"/>
        <end position="1534"/>
    </location>
</feature>
<dbReference type="FunFam" id="3.10.20.370:FF:000001">
    <property type="entry name" value="Retrovirus-related Pol polyprotein from transposon 17.6-like protein"/>
    <property type="match status" value="1"/>
</dbReference>
<dbReference type="Gene3D" id="3.30.70.270">
    <property type="match status" value="2"/>
</dbReference>
<dbReference type="PROSITE" id="PS50878">
    <property type="entry name" value="RT_POL"/>
    <property type="match status" value="1"/>
</dbReference>
<evidence type="ECO:0000256" key="2">
    <source>
        <dbReference type="ARBA" id="ARBA00022670"/>
    </source>
</evidence>
<gene>
    <name evidence="14" type="ORF">PARMNEM_LOCUS8774</name>
</gene>
<evidence type="ECO:0000256" key="11">
    <source>
        <dbReference type="SAM" id="MobiDB-lite"/>
    </source>
</evidence>
<dbReference type="Gene3D" id="3.30.420.10">
    <property type="entry name" value="Ribonuclease H-like superfamily/Ribonuclease H"/>
    <property type="match status" value="1"/>
</dbReference>
<keyword evidence="8" id="KW-0378">Hydrolase</keyword>
<dbReference type="Pfam" id="PF17921">
    <property type="entry name" value="Integrase_H2C2"/>
    <property type="match status" value="1"/>
</dbReference>
<dbReference type="GO" id="GO:0005634">
    <property type="term" value="C:nucleus"/>
    <property type="evidence" value="ECO:0007669"/>
    <property type="project" value="TreeGrafter"/>
</dbReference>
<feature type="region of interest" description="Disordered" evidence="11">
    <location>
        <begin position="2440"/>
        <end position="2477"/>
    </location>
</feature>
<dbReference type="GO" id="GO:0004519">
    <property type="term" value="F:endonuclease activity"/>
    <property type="evidence" value="ECO:0007669"/>
    <property type="project" value="UniProtKB-KW"/>
</dbReference>
<dbReference type="InterPro" id="IPR001584">
    <property type="entry name" value="Integrase_cat-core"/>
</dbReference>
<dbReference type="FunFam" id="3.10.10.10:FF:000007">
    <property type="entry name" value="Retrovirus-related Pol polyprotein from transposon 17.6-like Protein"/>
    <property type="match status" value="1"/>
</dbReference>
<dbReference type="InterPro" id="IPR041373">
    <property type="entry name" value="RT_RNaseH"/>
</dbReference>
<dbReference type="EC" id="2.7.7.49" evidence="1"/>
<evidence type="ECO:0000313" key="15">
    <source>
        <dbReference type="Proteomes" id="UP001314205"/>
    </source>
</evidence>
<dbReference type="InterPro" id="IPR043128">
    <property type="entry name" value="Rev_trsase/Diguanyl_cyclase"/>
</dbReference>
<dbReference type="GO" id="GO:0042575">
    <property type="term" value="C:DNA polymerase complex"/>
    <property type="evidence" value="ECO:0007669"/>
    <property type="project" value="UniProtKB-ARBA"/>
</dbReference>
<dbReference type="PANTHER" id="PTHR45943">
    <property type="entry name" value="E3 UBIQUITIN-PROTEIN LIGASE MYCBP2"/>
    <property type="match status" value="1"/>
</dbReference>
<dbReference type="InterPro" id="IPR038648">
    <property type="entry name" value="PHR_sf"/>
</dbReference>
<dbReference type="Gene3D" id="1.10.340.70">
    <property type="match status" value="1"/>
</dbReference>